<dbReference type="OrthoDB" id="1113652at2"/>
<reference evidence="3" key="1">
    <citation type="submission" date="2016-10" db="EMBL/GenBank/DDBJ databases">
        <authorList>
            <person name="Varghese N."/>
            <person name="Submissions S."/>
        </authorList>
    </citation>
    <scope>NUCLEOTIDE SEQUENCE [LARGE SCALE GENOMIC DNA]</scope>
    <source>
        <strain evidence="3">DSM 22361</strain>
    </source>
</reference>
<dbReference type="AlphaFoldDB" id="A0A1H5U7M8"/>
<dbReference type="Pfam" id="PF15890">
    <property type="entry name" value="Peptidase_Mx1"/>
    <property type="match status" value="1"/>
</dbReference>
<feature type="signal peptide" evidence="1">
    <location>
        <begin position="1"/>
        <end position="19"/>
    </location>
</feature>
<evidence type="ECO:0000256" key="1">
    <source>
        <dbReference type="SAM" id="SignalP"/>
    </source>
</evidence>
<accession>A0A1H5U7M8</accession>
<gene>
    <name evidence="2" type="ORF">SAMN05421877_102203</name>
</gene>
<keyword evidence="1" id="KW-0732">Signal</keyword>
<protein>
    <submittedName>
        <fullName evidence="2">Substrate import-associated zinc metallohydrolase lipoprotein</fullName>
    </submittedName>
</protein>
<dbReference type="Gene3D" id="3.40.390.70">
    <property type="match status" value="1"/>
</dbReference>
<feature type="chain" id="PRO_5009285843" evidence="1">
    <location>
        <begin position="20"/>
        <end position="282"/>
    </location>
</feature>
<dbReference type="RefSeq" id="WP_103905225.1">
    <property type="nucleotide sequence ID" value="NZ_CP049246.1"/>
</dbReference>
<dbReference type="Proteomes" id="UP000236731">
    <property type="component" value="Unassembled WGS sequence"/>
</dbReference>
<organism evidence="2 3">
    <name type="scientific">Sphingobacterium lactis</name>
    <dbReference type="NCBI Taxonomy" id="797291"/>
    <lineage>
        <taxon>Bacteria</taxon>
        <taxon>Pseudomonadati</taxon>
        <taxon>Bacteroidota</taxon>
        <taxon>Sphingobacteriia</taxon>
        <taxon>Sphingobacteriales</taxon>
        <taxon>Sphingobacteriaceae</taxon>
        <taxon>Sphingobacterium</taxon>
    </lineage>
</organism>
<evidence type="ECO:0000313" key="2">
    <source>
        <dbReference type="EMBL" id="SEF71056.1"/>
    </source>
</evidence>
<dbReference type="InterPro" id="IPR030890">
    <property type="entry name" value="LP_HExxH_w_TonB"/>
</dbReference>
<dbReference type="GO" id="GO:0016787">
    <property type="term" value="F:hydrolase activity"/>
    <property type="evidence" value="ECO:0007669"/>
    <property type="project" value="UniProtKB-KW"/>
</dbReference>
<dbReference type="PROSITE" id="PS51257">
    <property type="entry name" value="PROKAR_LIPOPROTEIN"/>
    <property type="match status" value="1"/>
</dbReference>
<dbReference type="NCBIfam" id="TIGR04549">
    <property type="entry name" value="LP_HExxH_w_tonB"/>
    <property type="match status" value="1"/>
</dbReference>
<dbReference type="SUPFAM" id="SSF55486">
    <property type="entry name" value="Metalloproteases ('zincins'), catalytic domain"/>
    <property type="match status" value="1"/>
</dbReference>
<name>A0A1H5U7M8_9SPHI</name>
<keyword evidence="2" id="KW-0378">Hydrolase</keyword>
<evidence type="ECO:0000313" key="3">
    <source>
        <dbReference type="Proteomes" id="UP000236731"/>
    </source>
</evidence>
<keyword evidence="2" id="KW-0449">Lipoprotein</keyword>
<keyword evidence="3" id="KW-1185">Reference proteome</keyword>
<sequence length="282" mass="33027">MKTKTLFLLLLCILLGSCAKEPALSEKPLFELGGERWERTELDKLIFNEFTKPYNIEIKYKWNPYEVNHNRTLVPPVENQIYPVLTALKEVWMKPYEKAGGSEFLRRFPLTKFVLVGSPEFESDGSEIIGRAEGGTKIVLYNVNDFLIDNIGSLEDMFRTIHHEYAHILHQNIHYPEEWRGISTEHYTPTWYNTNSETANSQGLVTPYAKASEAEDFVETIAYLLIEGQGSYNWVAEYYEEVTHIFRLKESLIVKYFKDSFNIDFRELQREVQDAIWRLAYN</sequence>
<dbReference type="EMBL" id="FNUT01000002">
    <property type="protein sequence ID" value="SEF71056.1"/>
    <property type="molecule type" value="Genomic_DNA"/>
</dbReference>
<proteinExistence type="predicted"/>